<evidence type="ECO:0000313" key="2">
    <source>
        <dbReference type="Proteomes" id="UP001154078"/>
    </source>
</evidence>
<organism evidence="1 2">
    <name type="scientific">Brassicogethes aeneus</name>
    <name type="common">Rape pollen beetle</name>
    <name type="synonym">Meligethes aeneus</name>
    <dbReference type="NCBI Taxonomy" id="1431903"/>
    <lineage>
        <taxon>Eukaryota</taxon>
        <taxon>Metazoa</taxon>
        <taxon>Ecdysozoa</taxon>
        <taxon>Arthropoda</taxon>
        <taxon>Hexapoda</taxon>
        <taxon>Insecta</taxon>
        <taxon>Pterygota</taxon>
        <taxon>Neoptera</taxon>
        <taxon>Endopterygota</taxon>
        <taxon>Coleoptera</taxon>
        <taxon>Polyphaga</taxon>
        <taxon>Cucujiformia</taxon>
        <taxon>Nitidulidae</taxon>
        <taxon>Meligethinae</taxon>
        <taxon>Brassicogethes</taxon>
    </lineage>
</organism>
<dbReference type="GO" id="GO:0036064">
    <property type="term" value="C:ciliary basal body"/>
    <property type="evidence" value="ECO:0007669"/>
    <property type="project" value="TreeGrafter"/>
</dbReference>
<accession>A0A9P0BCN4</accession>
<evidence type="ECO:0008006" key="3">
    <source>
        <dbReference type="Google" id="ProtNLM"/>
    </source>
</evidence>
<dbReference type="PROSITE" id="PS50896">
    <property type="entry name" value="LISH"/>
    <property type="match status" value="1"/>
</dbReference>
<dbReference type="GO" id="GO:0060287">
    <property type="term" value="P:epithelial cilium movement involved in determination of left/right asymmetry"/>
    <property type="evidence" value="ECO:0007669"/>
    <property type="project" value="TreeGrafter"/>
</dbReference>
<dbReference type="PANTHER" id="PTHR39063">
    <property type="entry name" value="ORAL-FACIAL-DIGITAL SYNDROME 1 PROTEIN HOMOLOG"/>
    <property type="match status" value="1"/>
</dbReference>
<dbReference type="OrthoDB" id="206339at2759"/>
<reference evidence="1" key="1">
    <citation type="submission" date="2021-12" db="EMBL/GenBank/DDBJ databases">
        <authorList>
            <person name="King R."/>
        </authorList>
    </citation>
    <scope>NUCLEOTIDE SEQUENCE</scope>
</reference>
<dbReference type="AlphaFoldDB" id="A0A9P0BCN4"/>
<sequence length="466" mass="53579">MEHITPAILKDKEEREISSEELQKTLHSWFKDKGLLKNLRCHLRLQMIEILRNTAVGKNLVKQPFKTATLAQQAINLIIAEYLIRNNCHYSLSMFTTEVSLNGVLPQCLFDSSNMYQNWQFTQENLINILELNGVSKHSQQCEQILSLYYSCGGNTSLLNALIRALCDISNNAFNPISVANQEIPESTIDIPNLPLAKLLRNTLQQTQLSPKIITHIVTLTKKHHELELSRKDDEFSNVFKSLQENLYEKDTKIAEISKLNDTLKSKIIKKINENKELKLDINKLFENEKGLKSELKRVLRTLHVQKMEKVTQTDPIIIEVTKNDDCILSHCNDMCKDALNVIEYLKLENNKLSVESAEQRMELLSLTSKCNQLLDDYNTAQTKLTYLTSKINKKNDLINKETSPLPSNKTSASDIFVDERLETYSSCDSITQDILLRAKQKLKQLEMESNEIDTRFNKYINLAKT</sequence>
<name>A0A9P0BCN4_BRAAE</name>
<dbReference type="PANTHER" id="PTHR39063:SF1">
    <property type="entry name" value="OFD1 CENTRIOLE AND CENTRIOLAR SATELLITE PROTEIN"/>
    <property type="match status" value="1"/>
</dbReference>
<keyword evidence="2" id="KW-1185">Reference proteome</keyword>
<dbReference type="GO" id="GO:0005576">
    <property type="term" value="C:extracellular region"/>
    <property type="evidence" value="ECO:0007669"/>
    <property type="project" value="GOC"/>
</dbReference>
<gene>
    <name evidence="1" type="ORF">MELIAE_LOCUS10029</name>
</gene>
<proteinExistence type="predicted"/>
<dbReference type="InterPro" id="IPR006594">
    <property type="entry name" value="LisH"/>
</dbReference>
<dbReference type="Proteomes" id="UP001154078">
    <property type="component" value="Chromosome 7"/>
</dbReference>
<dbReference type="InterPro" id="IPR055289">
    <property type="entry name" value="OFD1"/>
</dbReference>
<dbReference type="EMBL" id="OV121138">
    <property type="protein sequence ID" value="CAH0560245.1"/>
    <property type="molecule type" value="Genomic_DNA"/>
</dbReference>
<evidence type="ECO:0000313" key="1">
    <source>
        <dbReference type="EMBL" id="CAH0560245.1"/>
    </source>
</evidence>
<protein>
    <recommendedName>
        <fullName evidence="3">LisH domain-containing protein</fullName>
    </recommendedName>
</protein>